<dbReference type="Proteomes" id="UP000251166">
    <property type="component" value="Chromosome"/>
</dbReference>
<organism evidence="1 2">
    <name type="scientific">Rhizobium leguminosarum</name>
    <dbReference type="NCBI Taxonomy" id="384"/>
    <lineage>
        <taxon>Bacteria</taxon>
        <taxon>Pseudomonadati</taxon>
        <taxon>Pseudomonadota</taxon>
        <taxon>Alphaproteobacteria</taxon>
        <taxon>Hyphomicrobiales</taxon>
        <taxon>Rhizobiaceae</taxon>
        <taxon>Rhizobium/Agrobacterium group</taxon>
        <taxon>Rhizobium</taxon>
    </lineage>
</organism>
<gene>
    <name evidence="1" type="ORF">DLJ82_4483</name>
</gene>
<accession>A0A2Z4YLE7</accession>
<reference evidence="1 2" key="1">
    <citation type="submission" date="2018-07" db="EMBL/GenBank/DDBJ databases">
        <title>Rhizobium leguminosarum strain:ATCC 14479 Genome sequencing and assembly.</title>
        <authorList>
            <person name="Chakraborty R."/>
        </authorList>
    </citation>
    <scope>NUCLEOTIDE SEQUENCE [LARGE SCALE GENOMIC DNA]</scope>
    <source>
        <strain evidence="1 2">ATCC 14479</strain>
    </source>
</reference>
<evidence type="ECO:0000313" key="1">
    <source>
        <dbReference type="EMBL" id="AXA42046.1"/>
    </source>
</evidence>
<proteinExistence type="predicted"/>
<sequence>MLYLLVFAHSGRKTTAHFYWNCSNQMAISSIWAFAHSKASST</sequence>
<evidence type="ECO:0000313" key="2">
    <source>
        <dbReference type="Proteomes" id="UP000251166"/>
    </source>
</evidence>
<dbReference type="EMBL" id="CP030760">
    <property type="protein sequence ID" value="AXA42046.1"/>
    <property type="molecule type" value="Genomic_DNA"/>
</dbReference>
<name>A0A2Z4YLE7_RHILE</name>
<dbReference type="AlphaFoldDB" id="A0A2Z4YLE7"/>
<protein>
    <submittedName>
        <fullName evidence="1">Uncharacterized protein</fullName>
    </submittedName>
</protein>